<dbReference type="Pfam" id="PF00067">
    <property type="entry name" value="p450"/>
    <property type="match status" value="1"/>
</dbReference>
<dbReference type="InterPro" id="IPR017972">
    <property type="entry name" value="Cyt_P450_CS"/>
</dbReference>
<keyword evidence="6 7" id="KW-0503">Monooxygenase</keyword>
<dbReference type="GO" id="GO:0005506">
    <property type="term" value="F:iron ion binding"/>
    <property type="evidence" value="ECO:0007669"/>
    <property type="project" value="InterPro"/>
</dbReference>
<dbReference type="AlphaFoldDB" id="A0A0C1N9U6"/>
<evidence type="ECO:0000256" key="2">
    <source>
        <dbReference type="ARBA" id="ARBA00022617"/>
    </source>
</evidence>
<keyword evidence="2 7" id="KW-0349">Heme</keyword>
<dbReference type="FunFam" id="1.10.630.10:FF:000018">
    <property type="entry name" value="Cytochrome P450 monooxygenase"/>
    <property type="match status" value="1"/>
</dbReference>
<dbReference type="GO" id="GO:0016705">
    <property type="term" value="F:oxidoreductase activity, acting on paired donors, with incorporation or reduction of molecular oxygen"/>
    <property type="evidence" value="ECO:0007669"/>
    <property type="project" value="InterPro"/>
</dbReference>
<reference evidence="9" key="1">
    <citation type="journal article" date="2015" name="Genome Announc.">
        <title>Draft Genome Sequence of Tolypothrix boutellei Strain VB521301.</title>
        <authorList>
            <person name="Chandrababunaidu M.M."/>
            <person name="Singh D."/>
            <person name="Sen D."/>
            <person name="Bhan S."/>
            <person name="Das S."/>
            <person name="Gupta A."/>
            <person name="Adhikary S.P."/>
            <person name="Tripathy S."/>
        </authorList>
    </citation>
    <scope>NUCLEOTIDE SEQUENCE</scope>
    <source>
        <strain evidence="9">VB521301</strain>
    </source>
</reference>
<dbReference type="STRING" id="1479485.DA73_0227280"/>
<dbReference type="GO" id="GO:0020037">
    <property type="term" value="F:heme binding"/>
    <property type="evidence" value="ECO:0007669"/>
    <property type="project" value="InterPro"/>
</dbReference>
<evidence type="ECO:0000256" key="3">
    <source>
        <dbReference type="ARBA" id="ARBA00022723"/>
    </source>
</evidence>
<comment type="similarity">
    <text evidence="1 7">Belongs to the cytochrome P450 family.</text>
</comment>
<keyword evidence="3 7" id="KW-0479">Metal-binding</keyword>
<dbReference type="PRINTS" id="PR00359">
    <property type="entry name" value="BP450"/>
</dbReference>
<evidence type="ECO:0000256" key="6">
    <source>
        <dbReference type="ARBA" id="ARBA00023033"/>
    </source>
</evidence>
<dbReference type="InterPro" id="IPR001128">
    <property type="entry name" value="Cyt_P450"/>
</dbReference>
<dbReference type="EMBL" id="JHEG04000001">
    <property type="protein sequence ID" value="KAF3885730.1"/>
    <property type="molecule type" value="Genomic_DNA"/>
</dbReference>
<name>A0A0C1N9U6_9CYAN</name>
<evidence type="ECO:0000313" key="9">
    <source>
        <dbReference type="EMBL" id="KIE09451.1"/>
    </source>
</evidence>
<dbReference type="Proteomes" id="UP000029738">
    <property type="component" value="Unassembled WGS sequence"/>
</dbReference>
<comment type="caution">
    <text evidence="9">The sequence shown here is derived from an EMBL/GenBank/DDBJ whole genome shotgun (WGS) entry which is preliminary data.</text>
</comment>
<dbReference type="EMBL" id="JHEG02000058">
    <property type="protein sequence ID" value="KIE09451.1"/>
    <property type="molecule type" value="Genomic_DNA"/>
</dbReference>
<protein>
    <submittedName>
        <fullName evidence="9">Cytochrome P450</fullName>
    </submittedName>
</protein>
<dbReference type="RefSeq" id="WP_038084555.1">
    <property type="nucleotide sequence ID" value="NZ_JHEG04000001.1"/>
</dbReference>
<dbReference type="SUPFAM" id="SSF48264">
    <property type="entry name" value="Cytochrome P450"/>
    <property type="match status" value="1"/>
</dbReference>
<dbReference type="InterPro" id="IPR002397">
    <property type="entry name" value="Cyt_P450_B"/>
</dbReference>
<proteinExistence type="inferred from homology"/>
<accession>A0A0C1N9U6</accession>
<reference evidence="8" key="2">
    <citation type="submission" date="2019-11" db="EMBL/GenBank/DDBJ databases">
        <title>Improved Assembly of Tolypothrix boutellei genome.</title>
        <authorList>
            <person name="Sarangi A.N."/>
            <person name="Mukherjee M."/>
            <person name="Ghosh S."/>
            <person name="Singh D."/>
            <person name="Das A."/>
            <person name="Kant S."/>
            <person name="Prusty A."/>
            <person name="Tripathy S."/>
        </authorList>
    </citation>
    <scope>NUCLEOTIDE SEQUENCE</scope>
    <source>
        <strain evidence="8">VB521301</strain>
    </source>
</reference>
<dbReference type="OrthoDB" id="9801155at2"/>
<dbReference type="PROSITE" id="PS00086">
    <property type="entry name" value="CYTOCHROME_P450"/>
    <property type="match status" value="1"/>
</dbReference>
<organism evidence="9">
    <name type="scientific">Tolypothrix bouteillei VB521301</name>
    <dbReference type="NCBI Taxonomy" id="1479485"/>
    <lineage>
        <taxon>Bacteria</taxon>
        <taxon>Bacillati</taxon>
        <taxon>Cyanobacteriota</taxon>
        <taxon>Cyanophyceae</taxon>
        <taxon>Nostocales</taxon>
        <taxon>Tolypothrichaceae</taxon>
        <taxon>Tolypothrix</taxon>
    </lineage>
</organism>
<dbReference type="CDD" id="cd11078">
    <property type="entry name" value="CYP130-like"/>
    <property type="match status" value="1"/>
</dbReference>
<evidence type="ECO:0000313" key="8">
    <source>
        <dbReference type="EMBL" id="KAF3885730.1"/>
    </source>
</evidence>
<keyword evidence="10" id="KW-1185">Reference proteome</keyword>
<gene>
    <name evidence="9" type="ORF">DA73_0227280</name>
    <name evidence="8" type="ORF">DA73_0400009850</name>
</gene>
<evidence type="ECO:0000313" key="10">
    <source>
        <dbReference type="Proteomes" id="UP000029738"/>
    </source>
</evidence>
<evidence type="ECO:0000256" key="5">
    <source>
        <dbReference type="ARBA" id="ARBA00023004"/>
    </source>
</evidence>
<keyword evidence="5 7" id="KW-0408">Iron</keyword>
<keyword evidence="4 7" id="KW-0560">Oxidoreductase</keyword>
<evidence type="ECO:0000256" key="4">
    <source>
        <dbReference type="ARBA" id="ARBA00023002"/>
    </source>
</evidence>
<dbReference type="PANTHER" id="PTHR46696">
    <property type="entry name" value="P450, PUTATIVE (EUROFUNG)-RELATED"/>
    <property type="match status" value="1"/>
</dbReference>
<dbReference type="InterPro" id="IPR036396">
    <property type="entry name" value="Cyt_P450_sf"/>
</dbReference>
<dbReference type="GO" id="GO:0004497">
    <property type="term" value="F:monooxygenase activity"/>
    <property type="evidence" value="ECO:0007669"/>
    <property type="project" value="UniProtKB-KW"/>
</dbReference>
<dbReference type="Gene3D" id="1.10.630.10">
    <property type="entry name" value="Cytochrome P450"/>
    <property type="match status" value="1"/>
</dbReference>
<evidence type="ECO:0000256" key="1">
    <source>
        <dbReference type="ARBA" id="ARBA00010617"/>
    </source>
</evidence>
<sequence>MIEQLSTKPEKKTCPHLGEAYQPFANPQLEEPYSFYKHARVEEPLFYSPLLNGYVLTRYDEILTVLKDPARFSSTDTLSPIVEFTPQVFEVLRQGFPLVRDLVDSDGEEHKRLRAPLMKVFAPERLEAMEDSIRAIANRLVDSFVNDGQADIISQFAYPLPLEAILTMYGIPLDRMAELKQWCYDMNALISSFLTPEEQVQCARSMVAMQHFVAGLIEERRNAPCNDLISNVLTSNLNMPELVRILMGLIQAGHKTSSHLIGNALKLLLERPQSWQAICNDLSLIPAALEEVLRYDAPVPTMSRTTTQDVELAGVELPKGTRIFLMYASANRDETKYSNSDRFEIERFKQPQAHHLAFGHGVHHCIGSNLARREARIALEILSSRLPNLRLRPNQKFTHVPTMIFRGFTRLEVEWDIPQQR</sequence>
<dbReference type="PANTHER" id="PTHR46696:SF1">
    <property type="entry name" value="CYTOCHROME P450 YJIB-RELATED"/>
    <property type="match status" value="1"/>
</dbReference>
<evidence type="ECO:0000256" key="7">
    <source>
        <dbReference type="RuleBase" id="RU000461"/>
    </source>
</evidence>